<dbReference type="Pfam" id="PF13412">
    <property type="entry name" value="HTH_24"/>
    <property type="match status" value="1"/>
</dbReference>
<dbReference type="AlphaFoldDB" id="A0A4R2KQ46"/>
<dbReference type="Proteomes" id="UP000294919">
    <property type="component" value="Unassembled WGS sequence"/>
</dbReference>
<dbReference type="OrthoDB" id="9806249at2"/>
<evidence type="ECO:0000256" key="2">
    <source>
        <dbReference type="ARBA" id="ARBA00022777"/>
    </source>
</evidence>
<dbReference type="PROSITE" id="PS00583">
    <property type="entry name" value="PFKB_KINASES_1"/>
    <property type="match status" value="1"/>
</dbReference>
<dbReference type="SUPFAM" id="SSF53613">
    <property type="entry name" value="Ribokinase-like"/>
    <property type="match status" value="1"/>
</dbReference>
<evidence type="ECO:0000256" key="1">
    <source>
        <dbReference type="ARBA" id="ARBA00022679"/>
    </source>
</evidence>
<dbReference type="InterPro" id="IPR012318">
    <property type="entry name" value="HTH_CRP"/>
</dbReference>
<dbReference type="InterPro" id="IPR002173">
    <property type="entry name" value="Carboh/pur_kinase_PfkB_CS"/>
</dbReference>
<protein>
    <submittedName>
        <fullName evidence="4">Pseudouridine kinase</fullName>
    </submittedName>
</protein>
<dbReference type="GO" id="GO:0006355">
    <property type="term" value="P:regulation of DNA-templated transcription"/>
    <property type="evidence" value="ECO:0007669"/>
    <property type="project" value="InterPro"/>
</dbReference>
<evidence type="ECO:0000259" key="3">
    <source>
        <dbReference type="SMART" id="SM00419"/>
    </source>
</evidence>
<evidence type="ECO:0000313" key="5">
    <source>
        <dbReference type="Proteomes" id="UP000294919"/>
    </source>
</evidence>
<organism evidence="4 5">
    <name type="scientific">Marinisporobacter balticus</name>
    <dbReference type="NCBI Taxonomy" id="2018667"/>
    <lineage>
        <taxon>Bacteria</taxon>
        <taxon>Bacillati</taxon>
        <taxon>Bacillota</taxon>
        <taxon>Clostridia</taxon>
        <taxon>Peptostreptococcales</taxon>
        <taxon>Thermotaleaceae</taxon>
        <taxon>Marinisporobacter</taxon>
    </lineage>
</organism>
<dbReference type="GO" id="GO:0003677">
    <property type="term" value="F:DNA binding"/>
    <property type="evidence" value="ECO:0007669"/>
    <property type="project" value="InterPro"/>
</dbReference>
<dbReference type="PANTHER" id="PTHR10584:SF166">
    <property type="entry name" value="RIBOKINASE"/>
    <property type="match status" value="1"/>
</dbReference>
<keyword evidence="2 4" id="KW-0418">Kinase</keyword>
<dbReference type="SUPFAM" id="SSF46785">
    <property type="entry name" value="Winged helix' DNA-binding domain"/>
    <property type="match status" value="1"/>
</dbReference>
<keyword evidence="1" id="KW-0808">Transferase</keyword>
<name>A0A4R2KQ46_9FIRM</name>
<dbReference type="EMBL" id="SLWV01000011">
    <property type="protein sequence ID" value="TCO74822.1"/>
    <property type="molecule type" value="Genomic_DNA"/>
</dbReference>
<evidence type="ECO:0000313" key="4">
    <source>
        <dbReference type="EMBL" id="TCO74822.1"/>
    </source>
</evidence>
<dbReference type="InterPro" id="IPR011611">
    <property type="entry name" value="PfkB_dom"/>
</dbReference>
<dbReference type="RefSeq" id="WP_132245152.1">
    <property type="nucleotide sequence ID" value="NZ_SLWV01000011.1"/>
</dbReference>
<dbReference type="InterPro" id="IPR036390">
    <property type="entry name" value="WH_DNA-bd_sf"/>
</dbReference>
<dbReference type="GO" id="GO:0016301">
    <property type="term" value="F:kinase activity"/>
    <property type="evidence" value="ECO:0007669"/>
    <property type="project" value="UniProtKB-KW"/>
</dbReference>
<dbReference type="SMART" id="SM00419">
    <property type="entry name" value="HTH_CRP"/>
    <property type="match status" value="1"/>
</dbReference>
<sequence>MTLREKEILSLIRKNPYISQQELADTLGITRSSVAVHITNLMKKGYIMGKGYIVREEDYIVAIGGTNIDIQGFTSNPLILNDSNPGKVKISLGGVGRNIAENLVKLGINTRLISAIGDDLYGNKILEECKISGIDMQHTFILKDASSSTYLSVLDENRDMKVAISDMDILDKININFIRKKNHILKNAQLVVVDTNIPQEVLHYLVTNLKGVHFFLDPVSTTKAKKVKDFIGSFHTIKPNKLEAEILTDIKINTRDDLQKASHYFLGKGVKKIFISLGKEGVYYADENTSNFLPAKLVKAVNATGAGDAFMAGIVYSHLNNYTLENSAKFAMASSILALMHENTINPTMSLKYIQKISKEMNLCIENI</sequence>
<proteinExistence type="predicted"/>
<dbReference type="Gene3D" id="3.40.1190.20">
    <property type="match status" value="1"/>
</dbReference>
<reference evidence="4 5" key="1">
    <citation type="submission" date="2019-03" db="EMBL/GenBank/DDBJ databases">
        <title>Genomic Encyclopedia of Type Strains, Phase IV (KMG-IV): sequencing the most valuable type-strain genomes for metagenomic binning, comparative biology and taxonomic classification.</title>
        <authorList>
            <person name="Goeker M."/>
        </authorList>
    </citation>
    <scope>NUCLEOTIDE SEQUENCE [LARGE SCALE GENOMIC DNA]</scope>
    <source>
        <strain evidence="4 5">DSM 102940</strain>
    </source>
</reference>
<keyword evidence="5" id="KW-1185">Reference proteome</keyword>
<feature type="domain" description="HTH crp-type" evidence="3">
    <location>
        <begin position="10"/>
        <end position="56"/>
    </location>
</feature>
<comment type="caution">
    <text evidence="4">The sequence shown here is derived from an EMBL/GenBank/DDBJ whole genome shotgun (WGS) entry which is preliminary data.</text>
</comment>
<dbReference type="CDD" id="cd01941">
    <property type="entry name" value="YeiC_kinase_like"/>
    <property type="match status" value="1"/>
</dbReference>
<dbReference type="InterPro" id="IPR029056">
    <property type="entry name" value="Ribokinase-like"/>
</dbReference>
<dbReference type="Gene3D" id="1.10.10.10">
    <property type="entry name" value="Winged helix-like DNA-binding domain superfamily/Winged helix DNA-binding domain"/>
    <property type="match status" value="1"/>
</dbReference>
<dbReference type="InterPro" id="IPR036388">
    <property type="entry name" value="WH-like_DNA-bd_sf"/>
</dbReference>
<gene>
    <name evidence="4" type="ORF">EV214_11185</name>
</gene>
<dbReference type="Pfam" id="PF00294">
    <property type="entry name" value="PfkB"/>
    <property type="match status" value="1"/>
</dbReference>
<dbReference type="PANTHER" id="PTHR10584">
    <property type="entry name" value="SUGAR KINASE"/>
    <property type="match status" value="1"/>
</dbReference>
<accession>A0A4R2KQ46</accession>